<dbReference type="GO" id="GO:0005524">
    <property type="term" value="F:ATP binding"/>
    <property type="evidence" value="ECO:0007669"/>
    <property type="project" value="UniProtKB-UniRule"/>
</dbReference>
<dbReference type="SMART" id="SM00220">
    <property type="entry name" value="S_TKc"/>
    <property type="match status" value="1"/>
</dbReference>
<name>A0A812NE49_9DINO</name>
<protein>
    <submittedName>
        <fullName evidence="6">TMK2 protein</fullName>
    </submittedName>
</protein>
<dbReference type="Pfam" id="PF00069">
    <property type="entry name" value="Pkinase"/>
    <property type="match status" value="1"/>
</dbReference>
<dbReference type="InterPro" id="IPR017441">
    <property type="entry name" value="Protein_kinase_ATP_BS"/>
</dbReference>
<evidence type="ECO:0000256" key="4">
    <source>
        <dbReference type="RuleBase" id="RU000304"/>
    </source>
</evidence>
<sequence>MNFVFNPVTQQMETAPLNEKMACLSGIAKKEHWLIEAHELEVFEKHELGRGGFGRVVVGRLHGLPVAVKMSKSVKALRGINSLVNELRIFRRLRHPNIVMFHGARIDIAAGELMIVEEAVPGVTLAELITPPPSPIRTKARRLLLLRICKALRFLHLQTPSIMHGDLKPGNILVPQTMQPKLTDFGLARPVSASLAYENGILLNCLRV</sequence>
<dbReference type="InterPro" id="IPR011009">
    <property type="entry name" value="Kinase-like_dom_sf"/>
</dbReference>
<keyword evidence="4" id="KW-0808">Transferase</keyword>
<dbReference type="AlphaFoldDB" id="A0A812NE49"/>
<evidence type="ECO:0000256" key="3">
    <source>
        <dbReference type="PROSITE-ProRule" id="PRU10141"/>
    </source>
</evidence>
<dbReference type="InterPro" id="IPR051681">
    <property type="entry name" value="Ser/Thr_Kinases-Pseudokinases"/>
</dbReference>
<dbReference type="PROSITE" id="PS50011">
    <property type="entry name" value="PROTEIN_KINASE_DOM"/>
    <property type="match status" value="1"/>
</dbReference>
<evidence type="ECO:0000256" key="1">
    <source>
        <dbReference type="ARBA" id="ARBA00022741"/>
    </source>
</evidence>
<evidence type="ECO:0000256" key="2">
    <source>
        <dbReference type="ARBA" id="ARBA00022840"/>
    </source>
</evidence>
<keyword evidence="1 3" id="KW-0547">Nucleotide-binding</keyword>
<dbReference type="InterPro" id="IPR008271">
    <property type="entry name" value="Ser/Thr_kinase_AS"/>
</dbReference>
<evidence type="ECO:0000259" key="5">
    <source>
        <dbReference type="PROSITE" id="PS50011"/>
    </source>
</evidence>
<dbReference type="OrthoDB" id="780437at2759"/>
<keyword evidence="7" id="KW-1185">Reference proteome</keyword>
<keyword evidence="4" id="KW-0418">Kinase</keyword>
<dbReference type="PANTHER" id="PTHR44329">
    <property type="entry name" value="SERINE/THREONINE-PROTEIN KINASE TNNI3K-RELATED"/>
    <property type="match status" value="1"/>
</dbReference>
<dbReference type="SUPFAM" id="SSF56112">
    <property type="entry name" value="Protein kinase-like (PK-like)"/>
    <property type="match status" value="1"/>
</dbReference>
<gene>
    <name evidence="6" type="primary">TMK2</name>
    <name evidence="6" type="ORF">SNEC2469_LOCUS7668</name>
</gene>
<dbReference type="GO" id="GO:0004674">
    <property type="term" value="F:protein serine/threonine kinase activity"/>
    <property type="evidence" value="ECO:0007669"/>
    <property type="project" value="UniProtKB-KW"/>
</dbReference>
<comment type="caution">
    <text evidence="6">The sequence shown here is derived from an EMBL/GenBank/DDBJ whole genome shotgun (WGS) entry which is preliminary data.</text>
</comment>
<accession>A0A812NE49</accession>
<feature type="binding site" evidence="3">
    <location>
        <position position="69"/>
    </location>
    <ligand>
        <name>ATP</name>
        <dbReference type="ChEBI" id="CHEBI:30616"/>
    </ligand>
</feature>
<evidence type="ECO:0000313" key="6">
    <source>
        <dbReference type="EMBL" id="CAE7308511.1"/>
    </source>
</evidence>
<dbReference type="InterPro" id="IPR000719">
    <property type="entry name" value="Prot_kinase_dom"/>
</dbReference>
<dbReference type="PROSITE" id="PS00108">
    <property type="entry name" value="PROTEIN_KINASE_ST"/>
    <property type="match status" value="1"/>
</dbReference>
<dbReference type="PROSITE" id="PS00107">
    <property type="entry name" value="PROTEIN_KINASE_ATP"/>
    <property type="match status" value="1"/>
</dbReference>
<dbReference type="Proteomes" id="UP000601435">
    <property type="component" value="Unassembled WGS sequence"/>
</dbReference>
<dbReference type="Gene3D" id="1.10.510.10">
    <property type="entry name" value="Transferase(Phosphotransferase) domain 1"/>
    <property type="match status" value="1"/>
</dbReference>
<comment type="similarity">
    <text evidence="4">Belongs to the protein kinase superfamily.</text>
</comment>
<feature type="domain" description="Protein kinase" evidence="5">
    <location>
        <begin position="42"/>
        <end position="208"/>
    </location>
</feature>
<keyword evidence="4" id="KW-0723">Serine/threonine-protein kinase</keyword>
<dbReference type="EMBL" id="CAJNJA010012926">
    <property type="protein sequence ID" value="CAE7308511.1"/>
    <property type="molecule type" value="Genomic_DNA"/>
</dbReference>
<dbReference type="PANTHER" id="PTHR44329:SF214">
    <property type="entry name" value="PROTEIN KINASE DOMAIN-CONTAINING PROTEIN"/>
    <property type="match status" value="1"/>
</dbReference>
<organism evidence="6 7">
    <name type="scientific">Symbiodinium necroappetens</name>
    <dbReference type="NCBI Taxonomy" id="1628268"/>
    <lineage>
        <taxon>Eukaryota</taxon>
        <taxon>Sar</taxon>
        <taxon>Alveolata</taxon>
        <taxon>Dinophyceae</taxon>
        <taxon>Suessiales</taxon>
        <taxon>Symbiodiniaceae</taxon>
        <taxon>Symbiodinium</taxon>
    </lineage>
</organism>
<proteinExistence type="inferred from homology"/>
<evidence type="ECO:0000313" key="7">
    <source>
        <dbReference type="Proteomes" id="UP000601435"/>
    </source>
</evidence>
<reference evidence="6" key="1">
    <citation type="submission" date="2021-02" db="EMBL/GenBank/DDBJ databases">
        <authorList>
            <person name="Dougan E. K."/>
            <person name="Rhodes N."/>
            <person name="Thang M."/>
            <person name="Chan C."/>
        </authorList>
    </citation>
    <scope>NUCLEOTIDE SEQUENCE</scope>
</reference>
<keyword evidence="2 3" id="KW-0067">ATP-binding</keyword>